<evidence type="ECO:0000313" key="6">
    <source>
        <dbReference type="EMBL" id="MFC4722048.1"/>
    </source>
</evidence>
<keyword evidence="7" id="KW-1185">Reference proteome</keyword>
<dbReference type="SUPFAM" id="SSF50891">
    <property type="entry name" value="Cyclophilin-like"/>
    <property type="match status" value="1"/>
</dbReference>
<dbReference type="EC" id="3.5.2.9" evidence="6"/>
<evidence type="ECO:0000256" key="3">
    <source>
        <dbReference type="ARBA" id="ARBA00022840"/>
    </source>
</evidence>
<dbReference type="PANTHER" id="PTHR34698:SF2">
    <property type="entry name" value="5-OXOPROLINASE SUBUNIT B"/>
    <property type="match status" value="1"/>
</dbReference>
<keyword evidence="4" id="KW-1133">Transmembrane helix</keyword>
<dbReference type="SUPFAM" id="SSF160467">
    <property type="entry name" value="PH0987 N-terminal domain-like"/>
    <property type="match status" value="1"/>
</dbReference>
<feature type="domain" description="Carboxyltransferase" evidence="5">
    <location>
        <begin position="6"/>
        <end position="207"/>
    </location>
</feature>
<evidence type="ECO:0000259" key="5">
    <source>
        <dbReference type="SMART" id="SM00796"/>
    </source>
</evidence>
<evidence type="ECO:0000256" key="2">
    <source>
        <dbReference type="ARBA" id="ARBA00022801"/>
    </source>
</evidence>
<dbReference type="Gene3D" id="2.40.100.10">
    <property type="entry name" value="Cyclophilin-like"/>
    <property type="match status" value="1"/>
</dbReference>
<gene>
    <name evidence="6" type="primary">pxpB</name>
    <name evidence="6" type="ORF">ACFO5O_06930</name>
</gene>
<dbReference type="EMBL" id="JBHSGP010000012">
    <property type="protein sequence ID" value="MFC4722048.1"/>
    <property type="molecule type" value="Genomic_DNA"/>
</dbReference>
<dbReference type="NCBIfam" id="TIGR00370">
    <property type="entry name" value="5-oxoprolinase subunit PxpB"/>
    <property type="match status" value="1"/>
</dbReference>
<organism evidence="6 7">
    <name type="scientific">Geojedonia litorea</name>
    <dbReference type="NCBI Taxonomy" id="1268269"/>
    <lineage>
        <taxon>Bacteria</taxon>
        <taxon>Pseudomonadati</taxon>
        <taxon>Bacteroidota</taxon>
        <taxon>Flavobacteriia</taxon>
        <taxon>Flavobacteriales</taxon>
        <taxon>Flavobacteriaceae</taxon>
        <taxon>Geojedonia</taxon>
    </lineage>
</organism>
<dbReference type="InterPro" id="IPR003833">
    <property type="entry name" value="CT_C_D"/>
</dbReference>
<keyword evidence="1" id="KW-0547">Nucleotide-binding</keyword>
<keyword evidence="4" id="KW-0812">Transmembrane</keyword>
<comment type="caution">
    <text evidence="6">The sequence shown here is derived from an EMBL/GenBank/DDBJ whole genome shotgun (WGS) entry which is preliminary data.</text>
</comment>
<dbReference type="RefSeq" id="WP_387962237.1">
    <property type="nucleotide sequence ID" value="NZ_JBHSGP010000012.1"/>
</dbReference>
<dbReference type="Proteomes" id="UP001595953">
    <property type="component" value="Unassembled WGS sequence"/>
</dbReference>
<reference evidence="7" key="1">
    <citation type="journal article" date="2019" name="Int. J. Syst. Evol. Microbiol.">
        <title>The Global Catalogue of Microorganisms (GCM) 10K type strain sequencing project: providing services to taxonomists for standard genome sequencing and annotation.</title>
        <authorList>
            <consortium name="The Broad Institute Genomics Platform"/>
            <consortium name="The Broad Institute Genome Sequencing Center for Infectious Disease"/>
            <person name="Wu L."/>
            <person name="Ma J."/>
        </authorList>
    </citation>
    <scope>NUCLEOTIDE SEQUENCE [LARGE SCALE GENOMIC DNA]</scope>
    <source>
        <strain evidence="7">CCUG 63682</strain>
    </source>
</reference>
<dbReference type="Pfam" id="PF02682">
    <property type="entry name" value="CT_C_D"/>
    <property type="match status" value="1"/>
</dbReference>
<dbReference type="SMART" id="SM00796">
    <property type="entry name" value="AHS1"/>
    <property type="match status" value="1"/>
</dbReference>
<evidence type="ECO:0000256" key="1">
    <source>
        <dbReference type="ARBA" id="ARBA00022741"/>
    </source>
</evidence>
<keyword evidence="4" id="KW-0472">Membrane</keyword>
<name>A0ABV9N500_9FLAO</name>
<dbReference type="Gene3D" id="3.30.1360.40">
    <property type="match status" value="1"/>
</dbReference>
<keyword evidence="3" id="KW-0067">ATP-binding</keyword>
<dbReference type="GO" id="GO:0017168">
    <property type="term" value="F:5-oxoprolinase (ATP-hydrolyzing) activity"/>
    <property type="evidence" value="ECO:0007669"/>
    <property type="project" value="UniProtKB-EC"/>
</dbReference>
<evidence type="ECO:0000313" key="7">
    <source>
        <dbReference type="Proteomes" id="UP001595953"/>
    </source>
</evidence>
<dbReference type="PANTHER" id="PTHR34698">
    <property type="entry name" value="5-OXOPROLINASE SUBUNIT B"/>
    <property type="match status" value="1"/>
</dbReference>
<keyword evidence="2 6" id="KW-0378">Hydrolase</keyword>
<dbReference type="InterPro" id="IPR010016">
    <property type="entry name" value="PxpB"/>
</dbReference>
<sequence length="244" mass="27748">MLKYDLTYKSYGERSILIEWPKKIDENILEDILNFKNCIIERSNEVIIQIKSAYNSILITYDLGIDNINTKISTLKTLYSARIETALPVRKLWKVPVCYDHEFALDLEYISKLKKLSKTEIVNIHSTGIYTVFFIGFLPGFLYLGGLDNRLITPRRSTPRLQINKGDVGIGGSQTGIYPNQSPGGWHIIGNSPILFFDASKKTPCFAKAGDKIQFVPIDLKTYRRIEVEMQAGIYNLESEVIDG</sequence>
<feature type="transmembrane region" description="Helical" evidence="4">
    <location>
        <begin position="128"/>
        <end position="147"/>
    </location>
</feature>
<protein>
    <submittedName>
        <fullName evidence="6">5-oxoprolinase subunit PxpB</fullName>
        <ecNumber evidence="6">3.5.2.9</ecNumber>
    </submittedName>
</protein>
<accession>A0ABV9N500</accession>
<evidence type="ECO:0000256" key="4">
    <source>
        <dbReference type="SAM" id="Phobius"/>
    </source>
</evidence>
<proteinExistence type="predicted"/>
<dbReference type="InterPro" id="IPR029000">
    <property type="entry name" value="Cyclophilin-like_dom_sf"/>
</dbReference>